<dbReference type="InterPro" id="IPR001254">
    <property type="entry name" value="Trypsin_dom"/>
</dbReference>
<gene>
    <name evidence="3" type="ORF">B0T45_19760</name>
</gene>
<dbReference type="GO" id="GO:0006508">
    <property type="term" value="P:proteolysis"/>
    <property type="evidence" value="ECO:0007669"/>
    <property type="project" value="InterPro"/>
</dbReference>
<dbReference type="Pfam" id="PF00089">
    <property type="entry name" value="Trypsin"/>
    <property type="match status" value="1"/>
</dbReference>
<dbReference type="PRINTS" id="PR00722">
    <property type="entry name" value="CHYMOTRYPSIN"/>
</dbReference>
<dbReference type="RefSeq" id="WP_081556657.1">
    <property type="nucleotide sequence ID" value="NZ_MUKV01000036.1"/>
</dbReference>
<dbReference type="PROSITE" id="PS50240">
    <property type="entry name" value="TRYPSIN_DOM"/>
    <property type="match status" value="1"/>
</dbReference>
<evidence type="ECO:0000313" key="3">
    <source>
        <dbReference type="EMBL" id="OQS33819.1"/>
    </source>
</evidence>
<reference evidence="3 4" key="1">
    <citation type="submission" date="2017-02" db="EMBL/GenBank/DDBJ databases">
        <title>Chromobacterium haemolyticum H5244.</title>
        <authorList>
            <person name="Gulvik C.A."/>
        </authorList>
    </citation>
    <scope>NUCLEOTIDE SEQUENCE [LARGE SCALE GENOMIC DNA]</scope>
    <source>
        <strain evidence="3 4">H5244</strain>
    </source>
</reference>
<feature type="chain" id="PRO_5012009077" description="Peptidase S1 domain-containing protein" evidence="1">
    <location>
        <begin position="20"/>
        <end position="249"/>
    </location>
</feature>
<dbReference type="Gene3D" id="2.40.10.10">
    <property type="entry name" value="Trypsin-like serine proteases"/>
    <property type="match status" value="2"/>
</dbReference>
<feature type="signal peptide" evidence="1">
    <location>
        <begin position="1"/>
        <end position="19"/>
    </location>
</feature>
<dbReference type="GO" id="GO:0004252">
    <property type="term" value="F:serine-type endopeptidase activity"/>
    <property type="evidence" value="ECO:0007669"/>
    <property type="project" value="InterPro"/>
</dbReference>
<dbReference type="AlphaFoldDB" id="A0A1W0CGH1"/>
<dbReference type="InterPro" id="IPR043504">
    <property type="entry name" value="Peptidase_S1_PA_chymotrypsin"/>
</dbReference>
<proteinExistence type="predicted"/>
<name>A0A1W0CGH1_9NEIS</name>
<feature type="domain" description="Peptidase S1" evidence="2">
    <location>
        <begin position="6"/>
        <end position="247"/>
    </location>
</feature>
<dbReference type="SMART" id="SM00020">
    <property type="entry name" value="Tryp_SPc"/>
    <property type="match status" value="1"/>
</dbReference>
<evidence type="ECO:0000259" key="2">
    <source>
        <dbReference type="PROSITE" id="PS50240"/>
    </source>
</evidence>
<dbReference type="InterPro" id="IPR009003">
    <property type="entry name" value="Peptidase_S1_PA"/>
</dbReference>
<dbReference type="SUPFAM" id="SSF50494">
    <property type="entry name" value="Trypsin-like serine proteases"/>
    <property type="match status" value="1"/>
</dbReference>
<dbReference type="InterPro" id="IPR018114">
    <property type="entry name" value="TRYPSIN_HIS"/>
</dbReference>
<protein>
    <recommendedName>
        <fullName evidence="2">Peptidase S1 domain-containing protein</fullName>
    </recommendedName>
</protein>
<dbReference type="InterPro" id="IPR001314">
    <property type="entry name" value="Peptidase_S1A"/>
</dbReference>
<accession>A0A1W0CGH1</accession>
<dbReference type="PROSITE" id="PS00134">
    <property type="entry name" value="TRYPSIN_HIS"/>
    <property type="match status" value="1"/>
</dbReference>
<dbReference type="EMBL" id="MUKV01000036">
    <property type="protein sequence ID" value="OQS33819.1"/>
    <property type="molecule type" value="Genomic_DNA"/>
</dbReference>
<organism evidence="3 4">
    <name type="scientific">Chromobacterium haemolyticum</name>
    <dbReference type="NCBI Taxonomy" id="394935"/>
    <lineage>
        <taxon>Bacteria</taxon>
        <taxon>Pseudomonadati</taxon>
        <taxon>Pseudomonadota</taxon>
        <taxon>Betaproteobacteria</taxon>
        <taxon>Neisseriales</taxon>
        <taxon>Chromobacteriaceae</taxon>
        <taxon>Chromobacterium</taxon>
    </lineage>
</organism>
<keyword evidence="1" id="KW-0732">Signal</keyword>
<sequence>MKKIIFAAGLLASAQLVAAAPFSPAETHYVKLDFRGSSGGNICGGSLVGSDLVLTASHCILDNWNGVTAYYGRHFAQRVETTRNNAKPNWIKFDHNGVAVDLALLKLSRPIAGLDGARAVPVVAQEDCNGGMGAMQANLRMAETGGQLAASLMDVRVANIQQLGPSPLANGLSLLANGRVGRGGDSGSPLLSPKGVQVGVYNGNAGNVSAFAALCKYAGSIKAWSEVLSPSGSQVPPPGDWVWPDAALR</sequence>
<evidence type="ECO:0000256" key="1">
    <source>
        <dbReference type="SAM" id="SignalP"/>
    </source>
</evidence>
<dbReference type="Proteomes" id="UP000192721">
    <property type="component" value="Unassembled WGS sequence"/>
</dbReference>
<comment type="caution">
    <text evidence="3">The sequence shown here is derived from an EMBL/GenBank/DDBJ whole genome shotgun (WGS) entry which is preliminary data.</text>
</comment>
<evidence type="ECO:0000313" key="4">
    <source>
        <dbReference type="Proteomes" id="UP000192721"/>
    </source>
</evidence>